<dbReference type="Proteomes" id="UP001321760">
    <property type="component" value="Unassembled WGS sequence"/>
</dbReference>
<feature type="domain" description="DUF7708" evidence="1">
    <location>
        <begin position="82"/>
        <end position="227"/>
    </location>
</feature>
<dbReference type="InterPro" id="IPR056125">
    <property type="entry name" value="DUF7708"/>
</dbReference>
<dbReference type="Pfam" id="PF24809">
    <property type="entry name" value="DUF7708"/>
    <property type="match status" value="1"/>
</dbReference>
<proteinExistence type="predicted"/>
<reference evidence="2" key="2">
    <citation type="submission" date="2023-05" db="EMBL/GenBank/DDBJ databases">
        <authorList>
            <consortium name="Lawrence Berkeley National Laboratory"/>
            <person name="Steindorff A."/>
            <person name="Hensen N."/>
            <person name="Bonometti L."/>
            <person name="Westerberg I."/>
            <person name="Brannstrom I.O."/>
            <person name="Guillou S."/>
            <person name="Cros-Aarteil S."/>
            <person name="Calhoun S."/>
            <person name="Haridas S."/>
            <person name="Kuo A."/>
            <person name="Mondo S."/>
            <person name="Pangilinan J."/>
            <person name="Riley R."/>
            <person name="Labutti K."/>
            <person name="Andreopoulos B."/>
            <person name="Lipzen A."/>
            <person name="Chen C."/>
            <person name="Yanf M."/>
            <person name="Daum C."/>
            <person name="Ng V."/>
            <person name="Clum A."/>
            <person name="Ohm R."/>
            <person name="Martin F."/>
            <person name="Silar P."/>
            <person name="Natvig D."/>
            <person name="Lalanne C."/>
            <person name="Gautier V."/>
            <person name="Ament-Velasquez S.L."/>
            <person name="Kruys A."/>
            <person name="Hutchinson M.I."/>
            <person name="Powell A.J."/>
            <person name="Barry K."/>
            <person name="Miller A.N."/>
            <person name="Grigoriev I.V."/>
            <person name="Debuchy R."/>
            <person name="Gladieux P."/>
            <person name="Thoren M.H."/>
            <person name="Johannesson H."/>
        </authorList>
    </citation>
    <scope>NUCLEOTIDE SEQUENCE</scope>
    <source>
        <strain evidence="2">PSN243</strain>
    </source>
</reference>
<sequence>MENSLVRNLAQDGWIVENPGIVAASARDAFQSAQTLLCSGENKSLSQGLNPAVVPSTAEELMAAIQEAQKNYHLRRNHKAWKWITRLSSRVMFYAQVMDVMCQHHPEYVSLAWGLLKFVFIGVTNHETLIKELSKALCRVCEAIKHVQLQLLLYPSKDMKEQVGSLYAHLVKFATRALKWYREPRLLHAITSITKPYALRFKDTVDDIQDTIRQIDRIALSMSQAEQRQILLKLDESRKSSEVEQRQIRLELEATRMELRETRAAHSESMKLMLAEFKMAIDGAAQLQFSGLLDTNRKISRIELSQLMAFLSTSSLPSPDAVRNTLSATRKIRLRQTPNSQTLYHSPALQEWGALPTSSQLLIEAPFVKRHTIRDFAIDVIDLVSAANIPTAWVLDAKNISAEEAAPSDIVKYLASQVLTTNQTLMDERSASLYAARFQSARTEKEWFALLGSVMEGLQQVYLVIDLDLVDRLGFGPASWLSEFPKFFDLLKQRCESVVVKVAFVRTTKAEMGEAEPPDQGMRIRIPRRDSGGVRKVAGKRGGRRRKAFAKAVQTTSEHRDQLRGIGGGGF</sequence>
<protein>
    <recommendedName>
        <fullName evidence="1">DUF7708 domain-containing protein</fullName>
    </recommendedName>
</protein>
<dbReference type="EMBL" id="MU865955">
    <property type="protein sequence ID" value="KAK4446731.1"/>
    <property type="molecule type" value="Genomic_DNA"/>
</dbReference>
<organism evidence="2 3">
    <name type="scientific">Podospora aff. communis PSN243</name>
    <dbReference type="NCBI Taxonomy" id="3040156"/>
    <lineage>
        <taxon>Eukaryota</taxon>
        <taxon>Fungi</taxon>
        <taxon>Dikarya</taxon>
        <taxon>Ascomycota</taxon>
        <taxon>Pezizomycotina</taxon>
        <taxon>Sordariomycetes</taxon>
        <taxon>Sordariomycetidae</taxon>
        <taxon>Sordariales</taxon>
        <taxon>Podosporaceae</taxon>
        <taxon>Podospora</taxon>
    </lineage>
</organism>
<comment type="caution">
    <text evidence="2">The sequence shown here is derived from an EMBL/GenBank/DDBJ whole genome shotgun (WGS) entry which is preliminary data.</text>
</comment>
<accession>A0AAV9GGE3</accession>
<evidence type="ECO:0000313" key="2">
    <source>
        <dbReference type="EMBL" id="KAK4446731.1"/>
    </source>
</evidence>
<gene>
    <name evidence="2" type="ORF">QBC34DRAFT_411234</name>
</gene>
<evidence type="ECO:0000313" key="3">
    <source>
        <dbReference type="Proteomes" id="UP001321760"/>
    </source>
</evidence>
<keyword evidence="3" id="KW-1185">Reference proteome</keyword>
<dbReference type="AlphaFoldDB" id="A0AAV9GGE3"/>
<reference evidence="2" key="1">
    <citation type="journal article" date="2023" name="Mol. Phylogenet. Evol.">
        <title>Genome-scale phylogeny and comparative genomics of the fungal order Sordariales.</title>
        <authorList>
            <person name="Hensen N."/>
            <person name="Bonometti L."/>
            <person name="Westerberg I."/>
            <person name="Brannstrom I.O."/>
            <person name="Guillou S."/>
            <person name="Cros-Aarteil S."/>
            <person name="Calhoun S."/>
            <person name="Haridas S."/>
            <person name="Kuo A."/>
            <person name="Mondo S."/>
            <person name="Pangilinan J."/>
            <person name="Riley R."/>
            <person name="LaButti K."/>
            <person name="Andreopoulos B."/>
            <person name="Lipzen A."/>
            <person name="Chen C."/>
            <person name="Yan M."/>
            <person name="Daum C."/>
            <person name="Ng V."/>
            <person name="Clum A."/>
            <person name="Steindorff A."/>
            <person name="Ohm R.A."/>
            <person name="Martin F."/>
            <person name="Silar P."/>
            <person name="Natvig D.O."/>
            <person name="Lalanne C."/>
            <person name="Gautier V."/>
            <person name="Ament-Velasquez S.L."/>
            <person name="Kruys A."/>
            <person name="Hutchinson M.I."/>
            <person name="Powell A.J."/>
            <person name="Barry K."/>
            <person name="Miller A.N."/>
            <person name="Grigoriev I.V."/>
            <person name="Debuchy R."/>
            <person name="Gladieux P."/>
            <person name="Hiltunen Thoren M."/>
            <person name="Johannesson H."/>
        </authorList>
    </citation>
    <scope>NUCLEOTIDE SEQUENCE</scope>
    <source>
        <strain evidence="2">PSN243</strain>
    </source>
</reference>
<name>A0AAV9GGE3_9PEZI</name>
<evidence type="ECO:0000259" key="1">
    <source>
        <dbReference type="Pfam" id="PF24809"/>
    </source>
</evidence>